<evidence type="ECO:0000313" key="2">
    <source>
        <dbReference type="EMBL" id="KAE9529234.1"/>
    </source>
</evidence>
<accession>A0A6G0TBG2</accession>
<organism evidence="2 3">
    <name type="scientific">Aphis glycines</name>
    <name type="common">Soybean aphid</name>
    <dbReference type="NCBI Taxonomy" id="307491"/>
    <lineage>
        <taxon>Eukaryota</taxon>
        <taxon>Metazoa</taxon>
        <taxon>Ecdysozoa</taxon>
        <taxon>Arthropoda</taxon>
        <taxon>Hexapoda</taxon>
        <taxon>Insecta</taxon>
        <taxon>Pterygota</taxon>
        <taxon>Neoptera</taxon>
        <taxon>Paraneoptera</taxon>
        <taxon>Hemiptera</taxon>
        <taxon>Sternorrhyncha</taxon>
        <taxon>Aphidomorpha</taxon>
        <taxon>Aphidoidea</taxon>
        <taxon>Aphididae</taxon>
        <taxon>Aphidini</taxon>
        <taxon>Aphis</taxon>
        <taxon>Aphis</taxon>
    </lineage>
</organism>
<evidence type="ECO:0000256" key="1">
    <source>
        <dbReference type="SAM" id="Phobius"/>
    </source>
</evidence>
<keyword evidence="1" id="KW-0472">Membrane</keyword>
<keyword evidence="1" id="KW-0812">Transmembrane</keyword>
<evidence type="ECO:0000313" key="3">
    <source>
        <dbReference type="Proteomes" id="UP000475862"/>
    </source>
</evidence>
<protein>
    <submittedName>
        <fullName evidence="2">Uncharacterized protein</fullName>
    </submittedName>
</protein>
<dbReference type="AlphaFoldDB" id="A0A6G0TBG2"/>
<keyword evidence="3" id="KW-1185">Reference proteome</keyword>
<reference evidence="2 3" key="1">
    <citation type="submission" date="2019-08" db="EMBL/GenBank/DDBJ databases">
        <title>The genome of the soybean aphid Biotype 1, its phylome, world population structure and adaptation to the North American continent.</title>
        <authorList>
            <person name="Giordano R."/>
            <person name="Donthu R.K."/>
            <person name="Hernandez A.G."/>
            <person name="Wright C.L."/>
            <person name="Zimin A.V."/>
        </authorList>
    </citation>
    <scope>NUCLEOTIDE SEQUENCE [LARGE SCALE GENOMIC DNA]</scope>
    <source>
        <tissue evidence="2">Whole aphids</tissue>
    </source>
</reference>
<name>A0A6G0TBG2_APHGL</name>
<comment type="caution">
    <text evidence="2">The sequence shown here is derived from an EMBL/GenBank/DDBJ whole genome shotgun (WGS) entry which is preliminary data.</text>
</comment>
<feature type="transmembrane region" description="Helical" evidence="1">
    <location>
        <begin position="20"/>
        <end position="40"/>
    </location>
</feature>
<keyword evidence="1" id="KW-1133">Transmembrane helix</keyword>
<dbReference type="EMBL" id="VYZN01000045">
    <property type="protein sequence ID" value="KAE9529234.1"/>
    <property type="molecule type" value="Genomic_DNA"/>
</dbReference>
<proteinExistence type="predicted"/>
<gene>
    <name evidence="2" type="ORF">AGLY_011910</name>
</gene>
<dbReference type="Proteomes" id="UP000475862">
    <property type="component" value="Unassembled WGS sequence"/>
</dbReference>
<sequence length="212" mass="24581">MQLSNALNYEAIANKAINYSYLYTIKYILQSITLLLFLLAHKRKLFSLILKVNTRKKIGNSSVITFIKTINWQTQKESGVSQPLGQESLQDRLIQHHQGPIKKFCMAKKFRKFNTKFLMSCSYCMIHKAPNVQQSVTHTPAFFFFQHASTKCLTRPQRFKDSFSDPLVEIHQNTTASPKQDTELAVSIVLESKHLKFDKYVFAESKCLKMYE</sequence>